<keyword evidence="5 8" id="KW-1133">Transmembrane helix</keyword>
<evidence type="ECO:0000313" key="10">
    <source>
        <dbReference type="Proteomes" id="UP000025229"/>
    </source>
</evidence>
<sequence>MWSYLLYTLGGAVLALTVGIYGEFLGSMLERLSSDSMDVHSDFDTFWRSADAYRYGRDLYDTGARLDNLNPPLWTVIISPLAFLDTLVAYRVFVQVTVAIVVGYLVWMVRYLEIPGGWASLSTAAALLSAPILGTLALGQIYAFLALGLVAAWILERRRMSVASGLVLGFTIAIKPSLLPLVLWPLVRGRWRHFLATLAGGAGATLFAAVVAGFGTTLAWLRLLTDSPLNTYWDNASLPAATARLFTENQFATNLAELPWTVNVAYGLGLAAIALTAWLARRDESGVGFWALVAASLLAAPIAWHNYLMLLVPGVLVLISCRRYALAFFLLALQVLPPQWPLLWQDGTRLDAIMLTMYCPILLVHWLALLPLRGRKNPGAAED</sequence>
<comment type="subcellular location">
    <subcellularLocation>
        <location evidence="1">Cell membrane</location>
        <topology evidence="1">Multi-pass membrane protein</topology>
    </subcellularLocation>
</comment>
<comment type="similarity">
    <text evidence="7">Belongs to the glycosyltransferase 87 family.</text>
</comment>
<evidence type="ECO:0000313" key="9">
    <source>
        <dbReference type="EMBL" id="AHY47570.1"/>
    </source>
</evidence>
<dbReference type="eggNOG" id="COG5650">
    <property type="taxonomic scope" value="Bacteria"/>
</dbReference>
<feature type="transmembrane region" description="Helical" evidence="8">
    <location>
        <begin position="88"/>
        <end position="109"/>
    </location>
</feature>
<keyword evidence="3" id="KW-0808">Transferase</keyword>
<feature type="transmembrane region" description="Helical" evidence="8">
    <location>
        <begin position="260"/>
        <end position="280"/>
    </location>
</feature>
<keyword evidence="2" id="KW-1003">Cell membrane</keyword>
<dbReference type="AlphaFoldDB" id="A0A023X6G5"/>
<name>A0A023X6G5_RUBRA</name>
<evidence type="ECO:0000256" key="7">
    <source>
        <dbReference type="ARBA" id="ARBA00024033"/>
    </source>
</evidence>
<feature type="transmembrane region" description="Helical" evidence="8">
    <location>
        <begin position="194"/>
        <end position="221"/>
    </location>
</feature>
<evidence type="ECO:0000256" key="8">
    <source>
        <dbReference type="SAM" id="Phobius"/>
    </source>
</evidence>
<dbReference type="HOGENOM" id="CLU_701853_0_0_11"/>
<organism evidence="9 10">
    <name type="scientific">Rubrobacter radiotolerans</name>
    <name type="common">Arthrobacter radiotolerans</name>
    <dbReference type="NCBI Taxonomy" id="42256"/>
    <lineage>
        <taxon>Bacteria</taxon>
        <taxon>Bacillati</taxon>
        <taxon>Actinomycetota</taxon>
        <taxon>Rubrobacteria</taxon>
        <taxon>Rubrobacterales</taxon>
        <taxon>Rubrobacteraceae</taxon>
        <taxon>Rubrobacter</taxon>
    </lineage>
</organism>
<evidence type="ECO:0000256" key="2">
    <source>
        <dbReference type="ARBA" id="ARBA00022475"/>
    </source>
</evidence>
<evidence type="ECO:0000256" key="6">
    <source>
        <dbReference type="ARBA" id="ARBA00023136"/>
    </source>
</evidence>
<feature type="transmembrane region" description="Helical" evidence="8">
    <location>
        <begin position="310"/>
        <end position="336"/>
    </location>
</feature>
<evidence type="ECO:0008006" key="11">
    <source>
        <dbReference type="Google" id="ProtNLM"/>
    </source>
</evidence>
<reference evidence="9 10" key="1">
    <citation type="submission" date="2014-03" db="EMBL/GenBank/DDBJ databases">
        <title>Complete genome sequence of the Radio-Resistant Rubrobacter radiotolerans RSPS-4.</title>
        <authorList>
            <person name="Egas C.C."/>
            <person name="Barroso C.C."/>
            <person name="Froufe H.J.C."/>
            <person name="Pacheco J.J."/>
            <person name="Albuquerque L.L."/>
            <person name="da Costa M.M.S."/>
        </authorList>
    </citation>
    <scope>NUCLEOTIDE SEQUENCE [LARGE SCALE GENOMIC DNA]</scope>
    <source>
        <strain evidence="9 10">RSPS-4</strain>
    </source>
</reference>
<keyword evidence="6 8" id="KW-0472">Membrane</keyword>
<feature type="transmembrane region" description="Helical" evidence="8">
    <location>
        <begin position="348"/>
        <end position="368"/>
    </location>
</feature>
<evidence type="ECO:0000256" key="4">
    <source>
        <dbReference type="ARBA" id="ARBA00022692"/>
    </source>
</evidence>
<gene>
    <name evidence="9" type="ORF">RradSPS_2287</name>
</gene>
<dbReference type="KEGG" id="rrd:RradSPS_2287"/>
<dbReference type="Pfam" id="PF09594">
    <property type="entry name" value="GT87"/>
    <property type="match status" value="1"/>
</dbReference>
<evidence type="ECO:0000256" key="3">
    <source>
        <dbReference type="ARBA" id="ARBA00022679"/>
    </source>
</evidence>
<dbReference type="GO" id="GO:0005886">
    <property type="term" value="C:plasma membrane"/>
    <property type="evidence" value="ECO:0007669"/>
    <property type="project" value="UniProtKB-SubCell"/>
</dbReference>
<feature type="transmembrane region" description="Helical" evidence="8">
    <location>
        <begin position="121"/>
        <end position="154"/>
    </location>
</feature>
<feature type="transmembrane region" description="Helical" evidence="8">
    <location>
        <begin position="166"/>
        <end position="187"/>
    </location>
</feature>
<keyword evidence="10" id="KW-1185">Reference proteome</keyword>
<dbReference type="EMBL" id="CP007514">
    <property type="protein sequence ID" value="AHY47570.1"/>
    <property type="molecule type" value="Genomic_DNA"/>
</dbReference>
<dbReference type="STRING" id="42256.RradSPS_2287"/>
<dbReference type="Proteomes" id="UP000025229">
    <property type="component" value="Chromosome"/>
</dbReference>
<dbReference type="GO" id="GO:0016758">
    <property type="term" value="F:hexosyltransferase activity"/>
    <property type="evidence" value="ECO:0007669"/>
    <property type="project" value="InterPro"/>
</dbReference>
<protein>
    <recommendedName>
        <fullName evidence="11">DUF2029 domain-containing protein</fullName>
    </recommendedName>
</protein>
<proteinExistence type="inferred from homology"/>
<dbReference type="InterPro" id="IPR018584">
    <property type="entry name" value="GT87"/>
</dbReference>
<evidence type="ECO:0000256" key="1">
    <source>
        <dbReference type="ARBA" id="ARBA00004651"/>
    </source>
</evidence>
<accession>A0A023X6G5</accession>
<evidence type="ECO:0000256" key="5">
    <source>
        <dbReference type="ARBA" id="ARBA00022989"/>
    </source>
</evidence>
<keyword evidence="4 8" id="KW-0812">Transmembrane</keyword>